<feature type="domain" description="Tyrosine-protein phosphatase" evidence="11">
    <location>
        <begin position="39"/>
        <end position="188"/>
    </location>
</feature>
<dbReference type="Pfam" id="PF03162">
    <property type="entry name" value="Y_phosphatase2"/>
    <property type="match status" value="1"/>
</dbReference>
<evidence type="ECO:0000256" key="4">
    <source>
        <dbReference type="ARBA" id="ARBA00022801"/>
    </source>
</evidence>
<name>A0A2J5HNT6_9EURO</name>
<dbReference type="GO" id="GO:0052840">
    <property type="term" value="F:inositol diphosphate tetrakisphosphate diphosphatase activity"/>
    <property type="evidence" value="ECO:0007669"/>
    <property type="project" value="TreeGrafter"/>
</dbReference>
<dbReference type="Gene3D" id="3.90.190.10">
    <property type="entry name" value="Protein tyrosine phosphatase superfamily"/>
    <property type="match status" value="1"/>
</dbReference>
<feature type="region of interest" description="Disordered" evidence="10">
    <location>
        <begin position="202"/>
        <end position="236"/>
    </location>
</feature>
<dbReference type="EC" id="3.6.1.52" evidence="2"/>
<evidence type="ECO:0000256" key="2">
    <source>
        <dbReference type="ARBA" id="ARBA00012527"/>
    </source>
</evidence>
<dbReference type="InterPro" id="IPR004861">
    <property type="entry name" value="Siw14-like"/>
</dbReference>
<dbReference type="InterPro" id="IPR020422">
    <property type="entry name" value="TYR_PHOSPHATASE_DUAL_dom"/>
</dbReference>
<evidence type="ECO:0000256" key="10">
    <source>
        <dbReference type="SAM" id="MobiDB-lite"/>
    </source>
</evidence>
<evidence type="ECO:0000256" key="1">
    <source>
        <dbReference type="ARBA" id="ARBA00004496"/>
    </source>
</evidence>
<keyword evidence="3" id="KW-0963">Cytoplasm</keyword>
<evidence type="ECO:0000313" key="13">
    <source>
        <dbReference type="Proteomes" id="UP000235023"/>
    </source>
</evidence>
<feature type="compositionally biased region" description="Basic and acidic residues" evidence="10">
    <location>
        <begin position="205"/>
        <end position="214"/>
    </location>
</feature>
<dbReference type="PANTHER" id="PTHR31126">
    <property type="entry name" value="TYROSINE-PROTEIN PHOSPHATASE"/>
    <property type="match status" value="1"/>
</dbReference>
<keyword evidence="13" id="KW-1185">Reference proteome</keyword>
<dbReference type="InterPro" id="IPR016130">
    <property type="entry name" value="Tyr_Pase_AS"/>
</dbReference>
<comment type="subcellular location">
    <subcellularLocation>
        <location evidence="1">Cytoplasm</location>
    </subcellularLocation>
</comment>
<dbReference type="FunFam" id="3.90.190.10:FF:000035">
    <property type="entry name" value="Tyrosine phosphatase, putative"/>
    <property type="match status" value="1"/>
</dbReference>
<dbReference type="PROSITE" id="PS00383">
    <property type="entry name" value="TYR_PHOSPHATASE_1"/>
    <property type="match status" value="1"/>
</dbReference>
<evidence type="ECO:0000256" key="5">
    <source>
        <dbReference type="ARBA" id="ARBA00044949"/>
    </source>
</evidence>
<dbReference type="Proteomes" id="UP000235023">
    <property type="component" value="Unassembled WGS sequence"/>
</dbReference>
<dbReference type="InterPro" id="IPR029021">
    <property type="entry name" value="Prot-tyrosine_phosphatase-like"/>
</dbReference>
<gene>
    <name evidence="12" type="ORF">BDW42DRAFT_137602</name>
</gene>
<keyword evidence="4" id="KW-0378">Hydrolase</keyword>
<dbReference type="GO" id="GO:0016791">
    <property type="term" value="F:phosphatase activity"/>
    <property type="evidence" value="ECO:0007669"/>
    <property type="project" value="InterPro"/>
</dbReference>
<evidence type="ECO:0000313" key="12">
    <source>
        <dbReference type="EMBL" id="PLN78873.1"/>
    </source>
</evidence>
<dbReference type="PROSITE" id="PS50054">
    <property type="entry name" value="TYR_PHOSPHATASE_DUAL"/>
    <property type="match status" value="1"/>
</dbReference>
<dbReference type="PANTHER" id="PTHR31126:SF48">
    <property type="entry name" value="INOSITOL PHOSPHATASE SIW14"/>
    <property type="match status" value="1"/>
</dbReference>
<dbReference type="AlphaFoldDB" id="A0A2J5HNT6"/>
<evidence type="ECO:0000256" key="8">
    <source>
        <dbReference type="ARBA" id="ARBA00047927"/>
    </source>
</evidence>
<dbReference type="InterPro" id="IPR020428">
    <property type="entry name" value="PFA-DSPs"/>
</dbReference>
<dbReference type="EMBL" id="KZ559569">
    <property type="protein sequence ID" value="PLN78873.1"/>
    <property type="molecule type" value="Genomic_DNA"/>
</dbReference>
<sequence length="236" mass="26434">MAVPLAQNTPNSPHVSHHAQINISYCQDLALINPGLPDNFAEVVKGIYRSSFPLAENLEALQELGLKTIITLVEESYTTSHLKFLNDNGISHFRIIIPPNKDPKVKVSDTDLDKILGVLLNKANHPVLIHCNKGKHRTGCVVACFRRLQGWALQDVIDEYLKYSMPKSRALDVSFIGMHDLSRLSQLAQRSGVASWAPSTLHLKKQSEHNEREQISPNRRIYASRSEVRASEVRAS</sequence>
<organism evidence="12 13">
    <name type="scientific">Aspergillus taichungensis</name>
    <dbReference type="NCBI Taxonomy" id="482145"/>
    <lineage>
        <taxon>Eukaryota</taxon>
        <taxon>Fungi</taxon>
        <taxon>Dikarya</taxon>
        <taxon>Ascomycota</taxon>
        <taxon>Pezizomycotina</taxon>
        <taxon>Eurotiomycetes</taxon>
        <taxon>Eurotiomycetidae</taxon>
        <taxon>Eurotiales</taxon>
        <taxon>Aspergillaceae</taxon>
        <taxon>Aspergillus</taxon>
        <taxon>Aspergillus subgen. Circumdati</taxon>
    </lineage>
</organism>
<dbReference type="OrthoDB" id="6375174at2759"/>
<comment type="similarity">
    <text evidence="5">Belongs to the protein-tyrosine phosphatase family. Atypical dual-specificity phosphatase Siw14-like subfamily.</text>
</comment>
<comment type="catalytic activity">
    <reaction evidence="7">
        <text>3,5-bis(diphospho)-1D-myo-inositol 1,2,4,6-tetrakisphosphate + H2O = 3-diphospho-1D-myo-inositol 1,2,4,5,6-pentakisphosphate + phosphate + 2 H(+)</text>
        <dbReference type="Rhea" id="RHEA:56312"/>
        <dbReference type="ChEBI" id="CHEBI:15377"/>
        <dbReference type="ChEBI" id="CHEBI:15378"/>
        <dbReference type="ChEBI" id="CHEBI:43474"/>
        <dbReference type="ChEBI" id="CHEBI:140372"/>
        <dbReference type="ChEBI" id="CHEBI:140374"/>
        <dbReference type="EC" id="3.6.1.52"/>
    </reaction>
    <physiologicalReaction direction="left-to-right" evidence="7">
        <dbReference type="Rhea" id="RHEA:56313"/>
    </physiologicalReaction>
</comment>
<dbReference type="SUPFAM" id="SSF52799">
    <property type="entry name" value="(Phosphotyrosine protein) phosphatases II"/>
    <property type="match status" value="1"/>
</dbReference>
<reference evidence="13" key="1">
    <citation type="submission" date="2017-12" db="EMBL/GenBank/DDBJ databases">
        <authorList>
            <consortium name="DOE Joint Genome Institute"/>
            <person name="Mondo S.J."/>
            <person name="Kjaerbolling I."/>
            <person name="Vesth T.C."/>
            <person name="Frisvad J.C."/>
            <person name="Nybo J.L."/>
            <person name="Theobald S."/>
            <person name="Kuo A."/>
            <person name="Bowyer P."/>
            <person name="Matsuda Y."/>
            <person name="Lyhne E.K."/>
            <person name="Kogle M.E."/>
            <person name="Clum A."/>
            <person name="Lipzen A."/>
            <person name="Salamov A."/>
            <person name="Ngan C.Y."/>
            <person name="Daum C."/>
            <person name="Chiniquy J."/>
            <person name="Barry K."/>
            <person name="LaButti K."/>
            <person name="Haridas S."/>
            <person name="Simmons B.A."/>
            <person name="Magnuson J.K."/>
            <person name="Mortensen U.H."/>
            <person name="Larsen T.O."/>
            <person name="Grigoriev I.V."/>
            <person name="Baker S.E."/>
            <person name="Andersen M.R."/>
            <person name="Nordberg H.P."/>
            <person name="Cantor M.N."/>
            <person name="Hua S.X."/>
        </authorList>
    </citation>
    <scope>NUCLEOTIDE SEQUENCE [LARGE SCALE GENOMIC DNA]</scope>
    <source>
        <strain evidence="13">IBT 19404</strain>
    </source>
</reference>
<comment type="catalytic activity">
    <reaction evidence="8">
        <text>1,5-bis(diphospho)-1D-myo-inositol 2,3,4,6-tetrakisphosphate + H2O = 1-diphospho-1D-myo-inositol 2,3,4,5,6-pentakisphosphate + phosphate + 2 H(+)</text>
        <dbReference type="Rhea" id="RHEA:79699"/>
        <dbReference type="ChEBI" id="CHEBI:15377"/>
        <dbReference type="ChEBI" id="CHEBI:15378"/>
        <dbReference type="ChEBI" id="CHEBI:43474"/>
        <dbReference type="ChEBI" id="CHEBI:74946"/>
        <dbReference type="ChEBI" id="CHEBI:77983"/>
        <dbReference type="EC" id="3.6.1.52"/>
    </reaction>
    <physiologicalReaction direction="left-to-right" evidence="8">
        <dbReference type="Rhea" id="RHEA:79700"/>
    </physiologicalReaction>
</comment>
<evidence type="ECO:0000256" key="9">
    <source>
        <dbReference type="ARBA" id="ARBA00048424"/>
    </source>
</evidence>
<protein>
    <recommendedName>
        <fullName evidence="2">diphosphoinositol-polyphosphate diphosphatase</fullName>
        <ecNumber evidence="2">3.6.1.52</ecNumber>
    </recommendedName>
</protein>
<evidence type="ECO:0000256" key="7">
    <source>
        <dbReference type="ARBA" id="ARBA00047562"/>
    </source>
</evidence>
<dbReference type="PRINTS" id="PR01911">
    <property type="entry name" value="PFDSPHPHTASE"/>
</dbReference>
<accession>A0A2J5HNT6</accession>
<feature type="compositionally biased region" description="Basic and acidic residues" evidence="10">
    <location>
        <begin position="226"/>
        <end position="236"/>
    </location>
</feature>
<proteinExistence type="inferred from homology"/>
<comment type="catalytic activity">
    <reaction evidence="9">
        <text>6-diphospho-1D-myo-inositol pentakisphosphate + H2O = 1D-myo-inositol hexakisphosphate + phosphate + H(+)</text>
        <dbReference type="Rhea" id="RHEA:79703"/>
        <dbReference type="ChEBI" id="CHEBI:15377"/>
        <dbReference type="ChEBI" id="CHEBI:15378"/>
        <dbReference type="ChEBI" id="CHEBI:43474"/>
        <dbReference type="ChEBI" id="CHEBI:58130"/>
        <dbReference type="ChEBI" id="CHEBI:230534"/>
        <dbReference type="EC" id="3.6.1.52"/>
    </reaction>
    <physiologicalReaction direction="left-to-right" evidence="9">
        <dbReference type="Rhea" id="RHEA:79704"/>
    </physiologicalReaction>
</comment>
<comment type="catalytic activity">
    <reaction evidence="6">
        <text>5-diphospho-1D-myo-inositol 1,2,3,4,6-pentakisphosphate + H2O = 1D-myo-inositol hexakisphosphate + phosphate + H(+)</text>
        <dbReference type="Rhea" id="RHEA:22384"/>
        <dbReference type="ChEBI" id="CHEBI:15377"/>
        <dbReference type="ChEBI" id="CHEBI:15378"/>
        <dbReference type="ChEBI" id="CHEBI:43474"/>
        <dbReference type="ChEBI" id="CHEBI:58130"/>
        <dbReference type="ChEBI" id="CHEBI:58628"/>
        <dbReference type="EC" id="3.6.1.52"/>
    </reaction>
    <physiologicalReaction direction="left-to-right" evidence="6">
        <dbReference type="Rhea" id="RHEA:22385"/>
    </physiologicalReaction>
</comment>
<evidence type="ECO:0000256" key="6">
    <source>
        <dbReference type="ARBA" id="ARBA00047342"/>
    </source>
</evidence>
<evidence type="ECO:0000256" key="3">
    <source>
        <dbReference type="ARBA" id="ARBA00022490"/>
    </source>
</evidence>
<evidence type="ECO:0000259" key="11">
    <source>
        <dbReference type="PROSITE" id="PS50054"/>
    </source>
</evidence>
<dbReference type="GO" id="GO:0005737">
    <property type="term" value="C:cytoplasm"/>
    <property type="evidence" value="ECO:0007669"/>
    <property type="project" value="UniProtKB-SubCell"/>
</dbReference>